<dbReference type="PANTHER" id="PTHR24148">
    <property type="entry name" value="ANKYRIN REPEAT DOMAIN-CONTAINING PROTEIN 39 HOMOLOG-RELATED"/>
    <property type="match status" value="1"/>
</dbReference>
<evidence type="ECO:0000313" key="3">
    <source>
        <dbReference type="EMBL" id="ORY97070.1"/>
    </source>
</evidence>
<accession>A0A1X2HE23</accession>
<dbReference type="InterPro" id="IPR052895">
    <property type="entry name" value="HetReg/Transcr_Mod"/>
</dbReference>
<dbReference type="Proteomes" id="UP000193560">
    <property type="component" value="Unassembled WGS sequence"/>
</dbReference>
<evidence type="ECO:0000256" key="1">
    <source>
        <dbReference type="SAM" id="MobiDB-lite"/>
    </source>
</evidence>
<sequence>MTNDYQLGHFFKDLLSIGSKKPFHIVLVDIKQAAEKKEIVCVEKPLEGNGEDLKYVALSYRWGELQETMVDTQVGYTGSVTSLNLEDFYQLCAAMILDSDLQTMDYVWVDAICVDQTNYERRKATIYQMTNIYEKASYILAVPDLHSTYLRNAMLKNKQIMQCSLLYGEYLYHLIHGNSDHLEVLDEDFLDECNIPNDRALRELLTKGTDHFTEAFMKYDPDKRRCQLENALNRICETDQSPRQSANDPNSDDSRPSKNDQIRITYWMNNGRHILTIDKSERKTVWKDMISKRSDSIRQSMEFLADLIMDWSTRVWVISEFSIARKKNNLKYWFLQLRPHDRHGRVRWSTACPFRISFFKYDFDRPIIENNKKSIELMDLEREVGDLHTVYIRFHCTWIQQLNDRTFLDMILKSKASKNEDRFYAVLPLSEYKNTLVTSKQEVGQWNINTTLSVKLKLYEIMNTKDKLNLLFWSGNSESSNVGLILPTFATSTLSSDVDTDDFTAHPCNFDLSNTSTLMLHQTTAGFKRMNESHQYYINLKPLEYYTATRLGLDFIQRDDAIYYSDKKVLEEKLPLYIRHQIIDPYVDMAMEDQVHVIAIPSYSSNYFTAYCDPVEDSCIFLIGNLSKNKWMFDHRSYLFKRNSPECWIHHYSDDYSAGFNIY</sequence>
<reference evidence="3 4" key="1">
    <citation type="submission" date="2016-07" db="EMBL/GenBank/DDBJ databases">
        <title>Pervasive Adenine N6-methylation of Active Genes in Fungi.</title>
        <authorList>
            <consortium name="DOE Joint Genome Institute"/>
            <person name="Mondo S.J."/>
            <person name="Dannebaum R.O."/>
            <person name="Kuo R.C."/>
            <person name="Labutti K."/>
            <person name="Haridas S."/>
            <person name="Kuo A."/>
            <person name="Salamov A."/>
            <person name="Ahrendt S.R."/>
            <person name="Lipzen A."/>
            <person name="Sullivan W."/>
            <person name="Andreopoulos W.B."/>
            <person name="Clum A."/>
            <person name="Lindquist E."/>
            <person name="Daum C."/>
            <person name="Ramamoorthy G.K."/>
            <person name="Gryganskyi A."/>
            <person name="Culley D."/>
            <person name="Magnuson J.K."/>
            <person name="James T.Y."/>
            <person name="O'Malley M.A."/>
            <person name="Stajich J.E."/>
            <person name="Spatafora J.W."/>
            <person name="Visel A."/>
            <person name="Grigoriev I.V."/>
        </authorList>
    </citation>
    <scope>NUCLEOTIDE SEQUENCE [LARGE SCALE GENOMIC DNA]</scope>
    <source>
        <strain evidence="3 4">NRRL 1336</strain>
    </source>
</reference>
<dbReference type="OrthoDB" id="674604at2759"/>
<evidence type="ECO:0000259" key="2">
    <source>
        <dbReference type="Pfam" id="PF06985"/>
    </source>
</evidence>
<dbReference type="AlphaFoldDB" id="A0A1X2HE23"/>
<dbReference type="Pfam" id="PF06985">
    <property type="entry name" value="HET"/>
    <property type="match status" value="1"/>
</dbReference>
<dbReference type="EMBL" id="MCGE01000068">
    <property type="protein sequence ID" value="ORY97070.1"/>
    <property type="molecule type" value="Genomic_DNA"/>
</dbReference>
<dbReference type="STRING" id="90262.A0A1X2HE23"/>
<feature type="compositionally biased region" description="Polar residues" evidence="1">
    <location>
        <begin position="238"/>
        <end position="249"/>
    </location>
</feature>
<feature type="region of interest" description="Disordered" evidence="1">
    <location>
        <begin position="237"/>
        <end position="259"/>
    </location>
</feature>
<dbReference type="PANTHER" id="PTHR24148:SF64">
    <property type="entry name" value="HETEROKARYON INCOMPATIBILITY DOMAIN-CONTAINING PROTEIN"/>
    <property type="match status" value="1"/>
</dbReference>
<protein>
    <recommendedName>
        <fullName evidence="2">Heterokaryon incompatibility domain-containing protein</fullName>
    </recommendedName>
</protein>
<evidence type="ECO:0000313" key="4">
    <source>
        <dbReference type="Proteomes" id="UP000193560"/>
    </source>
</evidence>
<gene>
    <name evidence="3" type="ORF">BCR42DRAFT_457590</name>
</gene>
<proteinExistence type="predicted"/>
<comment type="caution">
    <text evidence="3">The sequence shown here is derived from an EMBL/GenBank/DDBJ whole genome shotgun (WGS) entry which is preliminary data.</text>
</comment>
<keyword evidence="4" id="KW-1185">Reference proteome</keyword>
<feature type="domain" description="Heterokaryon incompatibility" evidence="2">
    <location>
        <begin position="55"/>
        <end position="142"/>
    </location>
</feature>
<organism evidence="3 4">
    <name type="scientific">Absidia repens</name>
    <dbReference type="NCBI Taxonomy" id="90262"/>
    <lineage>
        <taxon>Eukaryota</taxon>
        <taxon>Fungi</taxon>
        <taxon>Fungi incertae sedis</taxon>
        <taxon>Mucoromycota</taxon>
        <taxon>Mucoromycotina</taxon>
        <taxon>Mucoromycetes</taxon>
        <taxon>Mucorales</taxon>
        <taxon>Cunninghamellaceae</taxon>
        <taxon>Absidia</taxon>
    </lineage>
</organism>
<dbReference type="InterPro" id="IPR010730">
    <property type="entry name" value="HET"/>
</dbReference>
<name>A0A1X2HE23_9FUNG</name>